<gene>
    <name evidence="1" type="ORF">AK812_SmicGene20884</name>
</gene>
<proteinExistence type="predicted"/>
<dbReference type="EMBL" id="LSRX01000453">
    <property type="protein sequence ID" value="OLP96833.1"/>
    <property type="molecule type" value="Genomic_DNA"/>
</dbReference>
<name>A0A1Q9DNT2_SYMMI</name>
<dbReference type="OrthoDB" id="442829at2759"/>
<organism evidence="1 2">
    <name type="scientific">Symbiodinium microadriaticum</name>
    <name type="common">Dinoflagellate</name>
    <name type="synonym">Zooxanthella microadriatica</name>
    <dbReference type="NCBI Taxonomy" id="2951"/>
    <lineage>
        <taxon>Eukaryota</taxon>
        <taxon>Sar</taxon>
        <taxon>Alveolata</taxon>
        <taxon>Dinophyceae</taxon>
        <taxon>Suessiales</taxon>
        <taxon>Symbiodiniaceae</taxon>
        <taxon>Symbiodinium</taxon>
    </lineage>
</organism>
<comment type="caution">
    <text evidence="1">The sequence shown here is derived from an EMBL/GenBank/DDBJ whole genome shotgun (WGS) entry which is preliminary data.</text>
</comment>
<reference evidence="1 2" key="1">
    <citation type="submission" date="2016-02" db="EMBL/GenBank/DDBJ databases">
        <title>Genome analysis of coral dinoflagellate symbionts highlights evolutionary adaptations to a symbiotic lifestyle.</title>
        <authorList>
            <person name="Aranda M."/>
            <person name="Li Y."/>
            <person name="Liew Y.J."/>
            <person name="Baumgarten S."/>
            <person name="Simakov O."/>
            <person name="Wilson M."/>
            <person name="Piel J."/>
            <person name="Ashoor H."/>
            <person name="Bougouffa S."/>
            <person name="Bajic V.B."/>
            <person name="Ryu T."/>
            <person name="Ravasi T."/>
            <person name="Bayer T."/>
            <person name="Micklem G."/>
            <person name="Kim H."/>
            <person name="Bhak J."/>
            <person name="Lajeunesse T.C."/>
            <person name="Voolstra C.R."/>
        </authorList>
    </citation>
    <scope>NUCLEOTIDE SEQUENCE [LARGE SCALE GENOMIC DNA]</scope>
    <source>
        <strain evidence="1 2">CCMP2467</strain>
    </source>
</reference>
<keyword evidence="2" id="KW-1185">Reference proteome</keyword>
<dbReference type="AlphaFoldDB" id="A0A1Q9DNT2"/>
<evidence type="ECO:0000313" key="2">
    <source>
        <dbReference type="Proteomes" id="UP000186817"/>
    </source>
</evidence>
<evidence type="ECO:0000313" key="1">
    <source>
        <dbReference type="EMBL" id="OLP96833.1"/>
    </source>
</evidence>
<dbReference type="Proteomes" id="UP000186817">
    <property type="component" value="Unassembled WGS sequence"/>
</dbReference>
<accession>A0A1Q9DNT2</accession>
<sequence length="433" mass="47827">MSLPKSCFCNFVTENVGILGFNPVLNLLQPILQFGFFVVIQGEPSCGGYMMEVFTCGGRDSWLWLQSFVALLPLVIQGGRRTRRVEDTADDEEVRGKEAGGLSVGEEARVGKAVGQVGKVKRNGSGIEEPDAWSLDTRGVRDPSQRTLAGWDLDVGGENTSVQEFLAGDASSNQGVSRLAFIGDPVLQGCGGLRDTKQSCAGSPKMQANQVIAAAIRGQLKVTKFKTLSRRAKSSRQAQLRQMKEELSEFMQGDDDDDVTWKILGKLQAARKREEVMDSLKGLLSSKTACKPFLPSDQLRGCTHDEHIIVAFIRMKRTMSEDCAYAPGNYKEDLDFLHLFSGCDSVGASFRRVFRGNFYMIRFGAPSLKRHLLLSNWQGLLETLVARAGYLSMEDKQKLVKIRLAVQGQNRSNRVKNKFTGIPKLLKSSQLLS</sequence>
<protein>
    <submittedName>
        <fullName evidence="1">Uncharacterized protein</fullName>
    </submittedName>
</protein>